<evidence type="ECO:0000313" key="3">
    <source>
        <dbReference type="EMBL" id="KAK6766084.1"/>
    </source>
</evidence>
<dbReference type="PANTHER" id="PTHR24036">
    <property type="entry name" value="SKELETOR-RELATED"/>
    <property type="match status" value="1"/>
</dbReference>
<dbReference type="SMART" id="SM00686">
    <property type="entry name" value="DM13"/>
    <property type="match status" value="1"/>
</dbReference>
<protein>
    <recommendedName>
        <fullName evidence="2">DM13 domain-containing protein</fullName>
    </recommendedName>
</protein>
<keyword evidence="1" id="KW-0677">Repeat</keyword>
<evidence type="ECO:0000256" key="1">
    <source>
        <dbReference type="ARBA" id="ARBA00022737"/>
    </source>
</evidence>
<dbReference type="EMBL" id="JAVFWL010000006">
    <property type="protein sequence ID" value="KAK6766084.1"/>
    <property type="molecule type" value="Genomic_DNA"/>
</dbReference>
<reference evidence="3 4" key="1">
    <citation type="submission" date="2023-08" db="EMBL/GenBank/DDBJ databases">
        <title>A Necator americanus chromosomal reference genome.</title>
        <authorList>
            <person name="Ilik V."/>
            <person name="Petrzelkova K.J."/>
            <person name="Pardy F."/>
            <person name="Fuh T."/>
            <person name="Niatou-Singa F.S."/>
            <person name="Gouil Q."/>
            <person name="Baker L."/>
            <person name="Ritchie M.E."/>
            <person name="Jex A.R."/>
            <person name="Gazzola D."/>
            <person name="Li H."/>
            <person name="Toshio Fujiwara R."/>
            <person name="Zhan B."/>
            <person name="Aroian R.V."/>
            <person name="Pafco B."/>
            <person name="Schwarz E.M."/>
        </authorList>
    </citation>
    <scope>NUCLEOTIDE SEQUENCE [LARGE SCALE GENOMIC DNA]</scope>
    <source>
        <strain evidence="3 4">Aroian</strain>
        <tissue evidence="3">Whole animal</tissue>
    </source>
</reference>
<gene>
    <name evidence="3" type="primary">Necator_chrX.g25952</name>
    <name evidence="3" type="ORF">RB195_025786</name>
</gene>
<dbReference type="PROSITE" id="PS51549">
    <property type="entry name" value="DM13"/>
    <property type="match status" value="1"/>
</dbReference>
<keyword evidence="4" id="KW-1185">Reference proteome</keyword>
<dbReference type="Proteomes" id="UP001303046">
    <property type="component" value="Unassembled WGS sequence"/>
</dbReference>
<accession>A0ABR1ETU8</accession>
<dbReference type="InterPro" id="IPR019545">
    <property type="entry name" value="DM13_domain"/>
</dbReference>
<organism evidence="3 4">
    <name type="scientific">Necator americanus</name>
    <name type="common">Human hookworm</name>
    <dbReference type="NCBI Taxonomy" id="51031"/>
    <lineage>
        <taxon>Eukaryota</taxon>
        <taxon>Metazoa</taxon>
        <taxon>Ecdysozoa</taxon>
        <taxon>Nematoda</taxon>
        <taxon>Chromadorea</taxon>
        <taxon>Rhabditida</taxon>
        <taxon>Rhabditina</taxon>
        <taxon>Rhabditomorpha</taxon>
        <taxon>Strongyloidea</taxon>
        <taxon>Ancylostomatidae</taxon>
        <taxon>Bunostominae</taxon>
        <taxon>Necator</taxon>
    </lineage>
</organism>
<dbReference type="Pfam" id="PF10517">
    <property type="entry name" value="DM13"/>
    <property type="match status" value="1"/>
</dbReference>
<comment type="caution">
    <text evidence="3">The sequence shown here is derived from an EMBL/GenBank/DDBJ whole genome shotgun (WGS) entry which is preliminary data.</text>
</comment>
<sequence length="842" mass="93427">MTPIDQSTQMRPLPVHVIPLLLVFASCDDVLRPAAIIPWSQYQQRLKQAKEFPGAYYSELEEKLSPHRPLSNGVYRSRWRQNDSRYEKQGITEVNSRPRPIIRSQLRNRLQVEATTTTSSYHVARKQLLAKTPHTTVPPKTYHIPYVANNAIPRTQNSSPRPISIPNGVPVHAGIWDNGKPHYVTQKRPQQFAAATLGSVNPLSSFKPGHFVSSPLNTAIEDNIVESVFSQSKAASQIPDAALHGAQLTKPAANPLDSLLGGGAPLDQISKIANNILNFGGGDGPKGGLLEAMTNVLRRSSLHAPTTAFQDDLPFGSSQPQPTIMEKLLTQAASALNQSLKENENKQKQIPLTKDKEDSLKLLENLPEEERKLLKAAITSGELDAETLGPALKSLVKEDTREDSKKEKESRLIEWIRENRPTNKHKEIKVSADKLPYYGKYCGSFAEQINTKKKFKSSGALWVVDERRFIISKFIFQPGSLLSENVTFWLGPLVHTENILADMFPSQNGFYVRPQPIDVSIFALEELPPLKAKIRKMLPGNTLFNGTQPIEPVKDKEKKVTDILRVKRDASGETPEKAGLVASGNVKKPVELVLKGGTVQLSEGNLRSVLQTTQQDEMSNPSSSYSSFNTIGPAGFRVLQPEDERINYSNAQPLEWFAGFQPLLLTLPEGRTTKSIHWVSLRDHKRHETVASVLLPNGPAFQIPGVVNLRGLSPNGGFNASSGPITVVDVKTMEISNFTLKTGGAAVWFMIGKDILPNAQGHIVPIYDSTFKLFDCESLRDYYGETVLLRLPGNLDVKDVFWFSVFSITNAVSYSHIYLPYNDMQLPPDMNGIPTPSCRYTQ</sequence>
<feature type="domain" description="DM13" evidence="2">
    <location>
        <begin position="705"/>
        <end position="820"/>
    </location>
</feature>
<dbReference type="PANTHER" id="PTHR24036:SF17">
    <property type="entry name" value="DM13 DOMAIN-CONTAINING PROTEIN"/>
    <property type="match status" value="1"/>
</dbReference>
<proteinExistence type="predicted"/>
<evidence type="ECO:0000313" key="4">
    <source>
        <dbReference type="Proteomes" id="UP001303046"/>
    </source>
</evidence>
<dbReference type="InterPro" id="IPR052126">
    <property type="entry name" value="Spindle_Org/Thrombomodulin"/>
</dbReference>
<evidence type="ECO:0000259" key="2">
    <source>
        <dbReference type="PROSITE" id="PS51549"/>
    </source>
</evidence>
<name>A0ABR1ETU8_NECAM</name>